<proteinExistence type="predicted"/>
<dbReference type="InterPro" id="IPR015168">
    <property type="entry name" value="SsuA/THI5"/>
</dbReference>
<organism evidence="2 3">
    <name type="scientific">Azoarcus indigens</name>
    <dbReference type="NCBI Taxonomy" id="29545"/>
    <lineage>
        <taxon>Bacteria</taxon>
        <taxon>Pseudomonadati</taxon>
        <taxon>Pseudomonadota</taxon>
        <taxon>Betaproteobacteria</taxon>
        <taxon>Rhodocyclales</taxon>
        <taxon>Zoogloeaceae</taxon>
        <taxon>Azoarcus</taxon>
    </lineage>
</organism>
<dbReference type="Gene3D" id="3.40.190.10">
    <property type="entry name" value="Periplasmic binding protein-like II"/>
    <property type="match status" value="2"/>
</dbReference>
<dbReference type="Proteomes" id="UP000295129">
    <property type="component" value="Unassembled WGS sequence"/>
</dbReference>
<sequence>MKSLALPASAPAPSRVDRRRRLALAGLGALTAAGLGALSVRVVSRDGSAAAPAGEAMVSHQLGWLKGVQFGGNLMALHQGYFAEEGLAVSFASGGPGTDYRTLVSSGQSLVSESNVPGMIDGYLQGQPVVAFAAVLQREPGCLISAAARPLASLHDMAGKTIGVPGSIRGQIVALLRRAGLDPEAVKLVPVGSDPSLLAAGQVDAYYSWATTAVPALRGAGFEPHVLPFADIGIQGYGQALITRRDTLEQHHGLLVRYTRALIRGWDWMVKNPEETARIMVAEYAPPGTWLEEQIAQARMMLPYITAGDAAERGMLWISPTVFEAGVALAREAGTLGAETEVDVSRLVDQSVIRAAHGSHPLRAAAG</sequence>
<dbReference type="PANTHER" id="PTHR31528:SF15">
    <property type="entry name" value="RIBOFLAVIN-BINDING PROTEIN RIBY"/>
    <property type="match status" value="1"/>
</dbReference>
<reference evidence="2 3" key="1">
    <citation type="submission" date="2019-03" db="EMBL/GenBank/DDBJ databases">
        <title>Genomic Encyclopedia of Type Strains, Phase IV (KMG-IV): sequencing the most valuable type-strain genomes for metagenomic binning, comparative biology and taxonomic classification.</title>
        <authorList>
            <person name="Goeker M."/>
        </authorList>
    </citation>
    <scope>NUCLEOTIDE SEQUENCE [LARGE SCALE GENOMIC DNA]</scope>
    <source>
        <strain evidence="2 3">DSM 12121</strain>
    </source>
</reference>
<name>A0A4R6DFF8_9RHOO</name>
<dbReference type="AlphaFoldDB" id="A0A4R6DFF8"/>
<keyword evidence="3" id="KW-1185">Reference proteome</keyword>
<gene>
    <name evidence="2" type="ORF">C7389_14111</name>
</gene>
<accession>A0A4R6DFF8</accession>
<evidence type="ECO:0000313" key="2">
    <source>
        <dbReference type="EMBL" id="TDN43327.1"/>
    </source>
</evidence>
<dbReference type="GO" id="GO:0009228">
    <property type="term" value="P:thiamine biosynthetic process"/>
    <property type="evidence" value="ECO:0007669"/>
    <property type="project" value="InterPro"/>
</dbReference>
<evidence type="ECO:0000313" key="3">
    <source>
        <dbReference type="Proteomes" id="UP000295129"/>
    </source>
</evidence>
<dbReference type="Pfam" id="PF09084">
    <property type="entry name" value="NMT1"/>
    <property type="match status" value="1"/>
</dbReference>
<dbReference type="InterPro" id="IPR027939">
    <property type="entry name" value="NMT1/THI5"/>
</dbReference>
<dbReference type="RefSeq" id="WP_162851832.1">
    <property type="nucleotide sequence ID" value="NZ_SNVV01000041.1"/>
</dbReference>
<dbReference type="PANTHER" id="PTHR31528">
    <property type="entry name" value="4-AMINO-5-HYDROXYMETHYL-2-METHYLPYRIMIDINE PHOSPHATE SYNTHASE THI11-RELATED"/>
    <property type="match status" value="1"/>
</dbReference>
<protein>
    <submittedName>
        <fullName evidence="2">NitT/TauT family transport system substrate-binding protein</fullName>
    </submittedName>
</protein>
<dbReference type="EMBL" id="SNVV01000041">
    <property type="protein sequence ID" value="TDN43327.1"/>
    <property type="molecule type" value="Genomic_DNA"/>
</dbReference>
<comment type="caution">
    <text evidence="2">The sequence shown here is derived from an EMBL/GenBank/DDBJ whole genome shotgun (WGS) entry which is preliminary data.</text>
</comment>
<feature type="domain" description="SsuA/THI5-like" evidence="1">
    <location>
        <begin position="69"/>
        <end position="275"/>
    </location>
</feature>
<evidence type="ECO:0000259" key="1">
    <source>
        <dbReference type="Pfam" id="PF09084"/>
    </source>
</evidence>
<dbReference type="SUPFAM" id="SSF53850">
    <property type="entry name" value="Periplasmic binding protein-like II"/>
    <property type="match status" value="1"/>
</dbReference>